<accession>A0A7C9AGD5</accession>
<dbReference type="AlphaFoldDB" id="A0A7C9AGD5"/>
<keyword evidence="1" id="KW-0436">Ligase</keyword>
<keyword evidence="2" id="KW-1133">Transmembrane helix</keyword>
<dbReference type="Gene3D" id="1.10.3260.10">
    <property type="entry name" value="DNA ligase, ATP-dependent, N-terminal domain"/>
    <property type="match status" value="1"/>
</dbReference>
<organism evidence="3">
    <name type="scientific">Opuntia streptacantha</name>
    <name type="common">Prickly pear cactus</name>
    <name type="synonym">Opuntia cardona</name>
    <dbReference type="NCBI Taxonomy" id="393608"/>
    <lineage>
        <taxon>Eukaryota</taxon>
        <taxon>Viridiplantae</taxon>
        <taxon>Streptophyta</taxon>
        <taxon>Embryophyta</taxon>
        <taxon>Tracheophyta</taxon>
        <taxon>Spermatophyta</taxon>
        <taxon>Magnoliopsida</taxon>
        <taxon>eudicotyledons</taxon>
        <taxon>Gunneridae</taxon>
        <taxon>Pentapetalae</taxon>
        <taxon>Caryophyllales</taxon>
        <taxon>Cactineae</taxon>
        <taxon>Cactaceae</taxon>
        <taxon>Opuntioideae</taxon>
        <taxon>Opuntia</taxon>
    </lineage>
</organism>
<dbReference type="GO" id="GO:0003677">
    <property type="term" value="F:DNA binding"/>
    <property type="evidence" value="ECO:0007669"/>
    <property type="project" value="InterPro"/>
</dbReference>
<evidence type="ECO:0000256" key="2">
    <source>
        <dbReference type="SAM" id="Phobius"/>
    </source>
</evidence>
<proteinExistence type="predicted"/>
<dbReference type="GO" id="GO:0003910">
    <property type="term" value="F:DNA ligase (ATP) activity"/>
    <property type="evidence" value="ECO:0007669"/>
    <property type="project" value="InterPro"/>
</dbReference>
<feature type="transmembrane region" description="Helical" evidence="2">
    <location>
        <begin position="115"/>
        <end position="136"/>
    </location>
</feature>
<name>A0A7C9AGD5_OPUST</name>
<reference evidence="3" key="2">
    <citation type="submission" date="2020-07" db="EMBL/GenBank/DDBJ databases">
        <authorList>
            <person name="Vera ALvarez R."/>
            <person name="Arias-Moreno D.M."/>
            <person name="Jimenez-Jacinto V."/>
            <person name="Jimenez-Bremont J.F."/>
            <person name="Swaminathan K."/>
            <person name="Moose S.P."/>
            <person name="Guerrero-Gonzalez M.L."/>
            <person name="Marino-Ramirez L."/>
            <person name="Landsman D."/>
            <person name="Rodriguez-Kessler M."/>
            <person name="Delgado-Sanchez P."/>
        </authorList>
    </citation>
    <scope>NUCLEOTIDE SEQUENCE</scope>
    <source>
        <tissue evidence="3">Cladode</tissue>
    </source>
</reference>
<sequence>MAESRATATAKVAERMKRKALNDGPDVSPDKNYLTMSKKTLMMKGGAEGSNFEQVIQQIRTKADMLESPSDDFDLKSAVCWCVDDKVPFLFLCHTYDMISAQSKTNLKIQIAINMLWTLIKSSVLHLLICSPFFVFPPTRFCLHMRAAPI</sequence>
<dbReference type="GO" id="GO:0006281">
    <property type="term" value="P:DNA repair"/>
    <property type="evidence" value="ECO:0007669"/>
    <property type="project" value="InterPro"/>
</dbReference>
<dbReference type="InterPro" id="IPR036599">
    <property type="entry name" value="DNA_ligase_N_sf"/>
</dbReference>
<dbReference type="GO" id="GO:0006310">
    <property type="term" value="P:DNA recombination"/>
    <property type="evidence" value="ECO:0007669"/>
    <property type="project" value="InterPro"/>
</dbReference>
<keyword evidence="2" id="KW-0472">Membrane</keyword>
<evidence type="ECO:0000313" key="3">
    <source>
        <dbReference type="EMBL" id="MBA4667852.1"/>
    </source>
</evidence>
<dbReference type="SUPFAM" id="SSF117018">
    <property type="entry name" value="ATP-dependent DNA ligase DNA-binding domain"/>
    <property type="match status" value="1"/>
</dbReference>
<protein>
    <submittedName>
        <fullName evidence="3">Uncharacterized protein</fullName>
    </submittedName>
</protein>
<evidence type="ECO:0000256" key="1">
    <source>
        <dbReference type="ARBA" id="ARBA00022598"/>
    </source>
</evidence>
<dbReference type="EMBL" id="GISG01237237">
    <property type="protein sequence ID" value="MBA4667852.1"/>
    <property type="molecule type" value="Transcribed_RNA"/>
</dbReference>
<reference evidence="3" key="1">
    <citation type="journal article" date="2013" name="J. Plant Res.">
        <title>Effect of fungi and light on seed germination of three Opuntia species from semiarid lands of central Mexico.</title>
        <authorList>
            <person name="Delgado-Sanchez P."/>
            <person name="Jimenez-Bremont J.F."/>
            <person name="Guerrero-Gonzalez Mde L."/>
            <person name="Flores J."/>
        </authorList>
    </citation>
    <scope>NUCLEOTIDE SEQUENCE</scope>
    <source>
        <tissue evidence="3">Cladode</tissue>
    </source>
</reference>
<keyword evidence="2" id="KW-0812">Transmembrane</keyword>